<dbReference type="FunFam" id="3.40.50.720:FF:000001">
    <property type="entry name" value="Glyceraldehyde-3-phosphate dehydrogenase"/>
    <property type="match status" value="1"/>
</dbReference>
<feature type="binding site" evidence="6">
    <location>
        <position position="122"/>
    </location>
    <ligand>
        <name>NAD(+)</name>
        <dbReference type="ChEBI" id="CHEBI:57540"/>
    </ligand>
</feature>
<dbReference type="STRING" id="749222.Nitsa_1465"/>
<dbReference type="PANTHER" id="PTHR43148">
    <property type="entry name" value="GLYCERALDEHYDE-3-PHOSPHATE DEHYDROGENASE 2"/>
    <property type="match status" value="1"/>
</dbReference>
<dbReference type="Proteomes" id="UP000008633">
    <property type="component" value="Chromosome"/>
</dbReference>
<dbReference type="InterPro" id="IPR020828">
    <property type="entry name" value="GlycerAld_3-P_DH_NAD(P)-bd"/>
</dbReference>
<comment type="similarity">
    <text evidence="1 8">Belongs to the glyceraldehyde-3-phosphate dehydrogenase family.</text>
</comment>
<organism evidence="11 12">
    <name type="scientific">Nitratifractor salsuginis (strain DSM 16511 / JCM 12458 / E9I37-1)</name>
    <dbReference type="NCBI Taxonomy" id="749222"/>
    <lineage>
        <taxon>Bacteria</taxon>
        <taxon>Pseudomonadati</taxon>
        <taxon>Campylobacterota</taxon>
        <taxon>Epsilonproteobacteria</taxon>
        <taxon>Campylobacterales</taxon>
        <taxon>Sulfurovaceae</taxon>
        <taxon>Nitratifractor</taxon>
    </lineage>
</organism>
<dbReference type="CDD" id="cd18126">
    <property type="entry name" value="GAPDH_I_C"/>
    <property type="match status" value="1"/>
</dbReference>
<feature type="binding site" evidence="5">
    <location>
        <position position="236"/>
    </location>
    <ligand>
        <name>D-glyceraldehyde 3-phosphate</name>
        <dbReference type="ChEBI" id="CHEBI:59776"/>
    </ligand>
</feature>
<evidence type="ECO:0000256" key="4">
    <source>
        <dbReference type="PIRSR" id="PIRSR000149-1"/>
    </source>
</evidence>
<evidence type="ECO:0000256" key="2">
    <source>
        <dbReference type="ARBA" id="ARBA00011881"/>
    </source>
</evidence>
<evidence type="ECO:0000256" key="1">
    <source>
        <dbReference type="ARBA" id="ARBA00007406"/>
    </source>
</evidence>
<feature type="site" description="Activates thiol group during catalysis" evidence="7">
    <location>
        <position position="181"/>
    </location>
</feature>
<dbReference type="GO" id="GO:0016620">
    <property type="term" value="F:oxidoreductase activity, acting on the aldehyde or oxo group of donors, NAD or NADP as acceptor"/>
    <property type="evidence" value="ECO:0007669"/>
    <property type="project" value="InterPro"/>
</dbReference>
<dbReference type="PRINTS" id="PR00078">
    <property type="entry name" value="G3PDHDRGNASE"/>
</dbReference>
<dbReference type="OrthoDB" id="9803304at2"/>
<evidence type="ECO:0000256" key="6">
    <source>
        <dbReference type="PIRSR" id="PIRSR000149-3"/>
    </source>
</evidence>
<dbReference type="PROSITE" id="PS00071">
    <property type="entry name" value="GAPDH"/>
    <property type="match status" value="1"/>
</dbReference>
<reference evidence="12" key="2">
    <citation type="submission" date="2011-01" db="EMBL/GenBank/DDBJ databases">
        <title>The complete genome of Nitratifractor salsuginis DSM 16511.</title>
        <authorList>
            <consortium name="US DOE Joint Genome Institute (JGI-PGF)"/>
            <person name="Lucas S."/>
            <person name="Copeland A."/>
            <person name="Lapidus A."/>
            <person name="Bruce D."/>
            <person name="Goodwin L."/>
            <person name="Pitluck S."/>
            <person name="Kyrpides N."/>
            <person name="Mavromatis K."/>
            <person name="Ivanova N."/>
            <person name="Mikhailova N."/>
            <person name="Zeytun A."/>
            <person name="Detter J.C."/>
            <person name="Tapia R."/>
            <person name="Han C."/>
            <person name="Land M."/>
            <person name="Hauser L."/>
            <person name="Markowitz V."/>
            <person name="Cheng J.-F."/>
            <person name="Hugenholtz P."/>
            <person name="Woyke T."/>
            <person name="Wu D."/>
            <person name="Tindall B."/>
            <person name="Schuetze A."/>
            <person name="Brambilla E."/>
            <person name="Klenk H.-P."/>
            <person name="Eisen J.A."/>
        </authorList>
    </citation>
    <scope>NUCLEOTIDE SEQUENCE [LARGE SCALE GENOMIC DNA]</scope>
    <source>
        <strain evidence="12">DSM 16511 / JCM 12458 / E9I37-1</strain>
    </source>
</reference>
<dbReference type="GO" id="GO:0006006">
    <property type="term" value="P:glucose metabolic process"/>
    <property type="evidence" value="ECO:0007669"/>
    <property type="project" value="InterPro"/>
</dbReference>
<dbReference type="InterPro" id="IPR020830">
    <property type="entry name" value="GlycerAld_3-P_DH_AS"/>
</dbReference>
<dbReference type="Gene3D" id="3.40.50.720">
    <property type="entry name" value="NAD(P)-binding Rossmann-like Domain"/>
    <property type="match status" value="1"/>
</dbReference>
<dbReference type="InterPro" id="IPR036291">
    <property type="entry name" value="NAD(P)-bd_dom_sf"/>
</dbReference>
<dbReference type="InterPro" id="IPR020829">
    <property type="entry name" value="GlycerAld_3-P_DH_cat"/>
</dbReference>
<dbReference type="Pfam" id="PF02800">
    <property type="entry name" value="Gp_dh_C"/>
    <property type="match status" value="1"/>
</dbReference>
<dbReference type="FunFam" id="3.30.360.10:FF:000002">
    <property type="entry name" value="Glyceraldehyde-3-phosphate dehydrogenase"/>
    <property type="match status" value="1"/>
</dbReference>
<accession>E6WZS2</accession>
<feature type="binding site" evidence="6">
    <location>
        <begin position="11"/>
        <end position="12"/>
    </location>
    <ligand>
        <name>NAD(+)</name>
        <dbReference type="ChEBI" id="CHEBI:57540"/>
    </ligand>
</feature>
<dbReference type="InterPro" id="IPR020831">
    <property type="entry name" value="GlycerAld/Erythrose_P_DH"/>
</dbReference>
<dbReference type="HOGENOM" id="CLU_030140_0_2_7"/>
<evidence type="ECO:0000256" key="8">
    <source>
        <dbReference type="RuleBase" id="RU000397"/>
    </source>
</evidence>
<feature type="binding site" evidence="5">
    <location>
        <begin position="153"/>
        <end position="155"/>
    </location>
    <ligand>
        <name>D-glyceraldehyde 3-phosphate</name>
        <dbReference type="ChEBI" id="CHEBI:59776"/>
    </ligand>
</feature>
<dbReference type="Gene3D" id="3.30.360.10">
    <property type="entry name" value="Dihydrodipicolinate Reductase, domain 2"/>
    <property type="match status" value="1"/>
</dbReference>
<keyword evidence="3 9" id="KW-0560">Oxidoreductase</keyword>
<dbReference type="Pfam" id="PF00044">
    <property type="entry name" value="Gp_dh_N"/>
    <property type="match status" value="1"/>
</dbReference>
<protein>
    <recommendedName>
        <fullName evidence="9">Glyceraldehyde-3-phosphate dehydrogenase</fullName>
        <ecNumber evidence="9">1.2.1.-</ecNumber>
    </recommendedName>
</protein>
<name>E6WZS2_NITSE</name>
<dbReference type="PIRSF" id="PIRSF000149">
    <property type="entry name" value="GAP_DH"/>
    <property type="match status" value="1"/>
</dbReference>
<comment type="subunit">
    <text evidence="2">Homotetramer.</text>
</comment>
<dbReference type="EMBL" id="CP002452">
    <property type="protein sequence ID" value="ADV46713.1"/>
    <property type="molecule type" value="Genomic_DNA"/>
</dbReference>
<dbReference type="NCBIfam" id="TIGR01534">
    <property type="entry name" value="GAPDH-I"/>
    <property type="match status" value="1"/>
</dbReference>
<feature type="binding site" evidence="5">
    <location>
        <position position="184"/>
    </location>
    <ligand>
        <name>D-glyceraldehyde 3-phosphate</name>
        <dbReference type="ChEBI" id="CHEBI:59776"/>
    </ligand>
</feature>
<feature type="active site" description="Nucleophile" evidence="4">
    <location>
        <position position="154"/>
    </location>
</feature>
<dbReference type="InterPro" id="IPR006424">
    <property type="entry name" value="Glyceraldehyde-3-P_DH_1"/>
</dbReference>
<feature type="binding site" evidence="6">
    <location>
        <position position="318"/>
    </location>
    <ligand>
        <name>NAD(+)</name>
        <dbReference type="ChEBI" id="CHEBI:57540"/>
    </ligand>
</feature>
<evidence type="ECO:0000259" key="10">
    <source>
        <dbReference type="SMART" id="SM00846"/>
    </source>
</evidence>
<dbReference type="KEGG" id="nsa:Nitsa_1465"/>
<dbReference type="EC" id="1.2.1.-" evidence="9"/>
<keyword evidence="6" id="KW-0520">NAD</keyword>
<dbReference type="eggNOG" id="COG0057">
    <property type="taxonomic scope" value="Bacteria"/>
</dbReference>
<proteinExistence type="inferred from homology"/>
<dbReference type="GO" id="GO:0050661">
    <property type="term" value="F:NADP binding"/>
    <property type="evidence" value="ECO:0007669"/>
    <property type="project" value="InterPro"/>
</dbReference>
<evidence type="ECO:0000256" key="5">
    <source>
        <dbReference type="PIRSR" id="PIRSR000149-2"/>
    </source>
</evidence>
<dbReference type="AlphaFoldDB" id="E6WZS2"/>
<evidence type="ECO:0000256" key="7">
    <source>
        <dbReference type="PIRSR" id="PIRSR000149-4"/>
    </source>
</evidence>
<feature type="binding site" evidence="6">
    <location>
        <position position="80"/>
    </location>
    <ligand>
        <name>NAD(+)</name>
        <dbReference type="ChEBI" id="CHEBI:57540"/>
    </ligand>
</feature>
<gene>
    <name evidence="11" type="ordered locus">Nitsa_1465</name>
</gene>
<evidence type="ECO:0000256" key="3">
    <source>
        <dbReference type="ARBA" id="ARBA00023002"/>
    </source>
</evidence>
<dbReference type="SMART" id="SM00846">
    <property type="entry name" value="Gp_dh_N"/>
    <property type="match status" value="1"/>
</dbReference>
<evidence type="ECO:0000313" key="12">
    <source>
        <dbReference type="Proteomes" id="UP000008633"/>
    </source>
</evidence>
<dbReference type="SUPFAM" id="SSF51735">
    <property type="entry name" value="NAD(P)-binding Rossmann-fold domains"/>
    <property type="match status" value="1"/>
</dbReference>
<dbReference type="CDD" id="cd05214">
    <property type="entry name" value="GAPDH_I_N"/>
    <property type="match status" value="1"/>
</dbReference>
<feature type="domain" description="Glyceraldehyde 3-phosphate dehydrogenase NAD(P) binding" evidence="10">
    <location>
        <begin position="2"/>
        <end position="154"/>
    </location>
</feature>
<dbReference type="RefSeq" id="WP_013554402.1">
    <property type="nucleotide sequence ID" value="NC_014935.1"/>
</dbReference>
<dbReference type="GO" id="GO:0051287">
    <property type="term" value="F:NAD binding"/>
    <property type="evidence" value="ECO:0007669"/>
    <property type="project" value="InterPro"/>
</dbReference>
<sequence length="337" mass="36263">MKKVAINGLGRIGKMVLWHYVTNKPENVEIVVANGGSGTPEDLAYMLKFDSMHGRFPAEISYDDTSLTVGGQKIAIVDERDPAKLPWAEMGIDIVLECTGHFTDRDGAAKHLEAGAKKVLISAPGKNVDLTVVLGVNQDQYDPAQHHIVSNASCTTNSLAPAMKVLEERFGVEDAHITTTHAYTSSQVTIDKKKPGKHRRGRAAAVNIIPTTTGAAKATVEVLPELQGKMTAMALRVPVADGAITEIVANLKKETTVEELNAAFEEAAKGELKGILEFSTEELVSSDILGNPHSSIIDGLSTQVLNGKMVKVMAWYDNEFGYSGRLLELADLVASKM</sequence>
<reference evidence="11 12" key="1">
    <citation type="journal article" date="2011" name="Stand. Genomic Sci.">
        <title>Complete genome sequence of Nitratifractor salsuginis type strain (E9I37-1).</title>
        <authorList>
            <person name="Anderson I."/>
            <person name="Sikorski J."/>
            <person name="Zeytun A."/>
            <person name="Nolan M."/>
            <person name="Lapidus A."/>
            <person name="Lucas S."/>
            <person name="Hammon N."/>
            <person name="Deshpande S."/>
            <person name="Cheng J.F."/>
            <person name="Tapia R."/>
            <person name="Han C."/>
            <person name="Goodwin L."/>
            <person name="Pitluck S."/>
            <person name="Liolios K."/>
            <person name="Pagani I."/>
            <person name="Ivanova N."/>
            <person name="Huntemann M."/>
            <person name="Mavromatis K."/>
            <person name="Ovchinikova G."/>
            <person name="Pati A."/>
            <person name="Chen A."/>
            <person name="Palaniappan K."/>
            <person name="Land M."/>
            <person name="Hauser L."/>
            <person name="Brambilla E.M."/>
            <person name="Ngatchou-Djao O.D."/>
            <person name="Rohde M."/>
            <person name="Tindall B.J."/>
            <person name="Goker M."/>
            <person name="Detter J.C."/>
            <person name="Woyke T."/>
            <person name="Bristow J."/>
            <person name="Eisen J.A."/>
            <person name="Markowitz V."/>
            <person name="Hugenholtz P."/>
            <person name="Klenk H.P."/>
            <person name="Kyrpides N.C."/>
        </authorList>
    </citation>
    <scope>NUCLEOTIDE SEQUENCE [LARGE SCALE GENOMIC DNA]</scope>
    <source>
        <strain evidence="12">DSM 16511 / JCM 12458 / E9I37-1</strain>
    </source>
</reference>
<evidence type="ECO:0000313" key="11">
    <source>
        <dbReference type="EMBL" id="ADV46713.1"/>
    </source>
</evidence>
<feature type="binding site" evidence="5">
    <location>
        <begin position="213"/>
        <end position="214"/>
    </location>
    <ligand>
        <name>D-glyceraldehyde 3-phosphate</name>
        <dbReference type="ChEBI" id="CHEBI:59776"/>
    </ligand>
</feature>
<keyword evidence="6" id="KW-0547">Nucleotide-binding</keyword>
<evidence type="ECO:0000256" key="9">
    <source>
        <dbReference type="RuleBase" id="RU361160"/>
    </source>
</evidence>
<dbReference type="SUPFAM" id="SSF55347">
    <property type="entry name" value="Glyceraldehyde-3-phosphate dehydrogenase-like, C-terminal domain"/>
    <property type="match status" value="1"/>
</dbReference>
<keyword evidence="12" id="KW-1185">Reference proteome</keyword>